<dbReference type="NCBIfam" id="NF041528">
    <property type="entry name" value="strep_LAETG"/>
    <property type="match status" value="1"/>
</dbReference>
<dbReference type="EMBL" id="BMUB01000007">
    <property type="protein sequence ID" value="GGU79546.1"/>
    <property type="molecule type" value="Genomic_DNA"/>
</dbReference>
<evidence type="ECO:0000256" key="3">
    <source>
        <dbReference type="SAM" id="SignalP"/>
    </source>
</evidence>
<reference evidence="6" key="5">
    <citation type="submission" date="2020-09" db="EMBL/GenBank/DDBJ databases">
        <authorList>
            <person name="Sun Q."/>
            <person name="Ohkuma M."/>
        </authorList>
    </citation>
    <scope>NUCLEOTIDE SEQUENCE</scope>
    <source>
        <strain evidence="6">JCM 4434</strain>
    </source>
</reference>
<dbReference type="NCBIfam" id="TIGR01167">
    <property type="entry name" value="LPXTG_anchor"/>
    <property type="match status" value="1"/>
</dbReference>
<dbReference type="InterPro" id="IPR023849">
    <property type="entry name" value="TQXA_dom"/>
</dbReference>
<protein>
    <submittedName>
        <fullName evidence="6">TQXA domain-containing protein</fullName>
    </submittedName>
</protein>
<dbReference type="GO" id="GO:0016042">
    <property type="term" value="P:lipid catabolic process"/>
    <property type="evidence" value="ECO:0007669"/>
    <property type="project" value="InterPro"/>
</dbReference>
<sequence length="490" mass="49288">MFKRQGRSLSRITTVMLTTSLALGGGLFAAGAAAAADTPASGVTKAVIQSSMVSEKVDVAGKGTVDAGLFTLKTSDGGLLQTYCIDFDNPVYLDSGAQYHEADWAASSLGANAKAPMIRWILDNSYPHVNLTALAAAIKVDSLTAEDAAAGTQAAIWKFSDNKSVTLHKTNATKLRDYLVSDSNKGIAAEPKPSLTLSPDSVSGKSGGKIGPFTLNSSAAEVKLSIGGPAADKAKLVDKDGKPVGATLTGPIAKDTQLFLDVPGGTPDGAVTLNANASTVVPSGRVFMTDVDDDGNHSQTMILASSDKLSVNAAAKATWKQGKGALVDSSAKVECAKNGVTVSVTNSGDEAATVTVDKQQVTVQPGKTESVLVKVAEKAKYDIKVSGPNGYTKEFTGVLDCKVGVTPSSAPSTPAATGSATATPSGTPSTGAAHPAPSTTSAAPGTGGLAQTGANSNTPLLAGIAGALVVAGGAAVFFLRRRGRHGGNAA</sequence>
<feature type="region of interest" description="Disordered" evidence="1">
    <location>
        <begin position="407"/>
        <end position="451"/>
    </location>
</feature>
<reference evidence="7 8" key="2">
    <citation type="submission" date="2014-07" db="EMBL/GenBank/DDBJ databases">
        <authorList>
            <person name="Zhang J.E."/>
            <person name="Yang H."/>
            <person name="Guo J."/>
            <person name="Deng Z."/>
            <person name="Luo H."/>
            <person name="Luo M."/>
            <person name="Zhao B."/>
        </authorList>
    </citation>
    <scope>NUCLEOTIDE SEQUENCE [LARGE SCALE GENOMIC DNA]</scope>
    <source>
        <strain evidence="7">ATCC 10762</strain>
        <strain evidence="8">ATCC 10762 / DSM 40127 / CCM 3239 / JCM 4008 / LMG 5968 / NBRC 12843 / NCIMB 8234 / A-377</strain>
    </source>
</reference>
<organism evidence="7 8">
    <name type="scientific">Kitasatospora aureofaciens</name>
    <name type="common">Streptomyces aureofaciens</name>
    <dbReference type="NCBI Taxonomy" id="1894"/>
    <lineage>
        <taxon>Bacteria</taxon>
        <taxon>Bacillati</taxon>
        <taxon>Actinomycetota</taxon>
        <taxon>Actinomycetes</taxon>
        <taxon>Kitasatosporales</taxon>
        <taxon>Streptomycetaceae</taxon>
        <taxon>Kitasatospora</taxon>
    </lineage>
</organism>
<feature type="compositionally biased region" description="Low complexity" evidence="1">
    <location>
        <begin position="407"/>
        <end position="444"/>
    </location>
</feature>
<proteinExistence type="predicted"/>
<keyword evidence="2" id="KW-1133">Transmembrane helix</keyword>
<keyword evidence="8" id="KW-1185">Reference proteome</keyword>
<comment type="caution">
    <text evidence="7">The sequence shown here is derived from an EMBL/GenBank/DDBJ whole genome shotgun (WGS) entry which is preliminary data.</text>
</comment>
<dbReference type="AlphaFoldDB" id="A0A1E7MZA7"/>
<reference evidence="6" key="1">
    <citation type="journal article" date="2014" name="Int. J. Syst. Evol. Microbiol.">
        <title>Complete genome sequence of Corynebacterium casei LMG S-19264T (=DSM 44701T), isolated from a smear-ripened cheese.</title>
        <authorList>
            <consortium name="US DOE Joint Genome Institute (JGI-PGF)"/>
            <person name="Walter F."/>
            <person name="Albersmeier A."/>
            <person name="Kalinowski J."/>
            <person name="Ruckert C."/>
        </authorList>
    </citation>
    <scope>NUCLEOTIDE SEQUENCE</scope>
    <source>
        <strain evidence="6">JCM 4434</strain>
    </source>
</reference>
<feature type="chain" id="PRO_5036306960" evidence="3">
    <location>
        <begin position="36"/>
        <end position="490"/>
    </location>
</feature>
<dbReference type="Proteomes" id="UP000610124">
    <property type="component" value="Unassembled WGS sequence"/>
</dbReference>
<dbReference type="InterPro" id="IPR013552">
    <property type="entry name" value="Thioester_dom"/>
</dbReference>
<evidence type="ECO:0000313" key="7">
    <source>
        <dbReference type="EMBL" id="OEV33766.1"/>
    </source>
</evidence>
<reference evidence="7" key="4">
    <citation type="submission" date="2016-08" db="EMBL/GenBank/DDBJ databases">
        <title>Sequencing, Assembly and Comparative Genomics of S. aureofaciens ATCC 10762.</title>
        <authorList>
            <person name="Gradnigo J.S."/>
            <person name="Johnson N."/>
            <person name="Somerville G.A."/>
        </authorList>
    </citation>
    <scope>NUCLEOTIDE SEQUENCE [LARGE SCALE GENOMIC DNA]</scope>
    <source>
        <strain evidence="7">ATCC 10762</strain>
    </source>
</reference>
<dbReference type="NCBIfam" id="TIGR03934">
    <property type="entry name" value="TQXA_dom"/>
    <property type="match status" value="1"/>
</dbReference>
<dbReference type="GO" id="GO:0004629">
    <property type="term" value="F:phospholipase C activity"/>
    <property type="evidence" value="ECO:0007669"/>
    <property type="project" value="InterPro"/>
</dbReference>
<dbReference type="Proteomes" id="UP000037395">
    <property type="component" value="Unassembled WGS sequence"/>
</dbReference>
<feature type="domain" description="Thioester" evidence="5">
    <location>
        <begin position="82"/>
        <end position="184"/>
    </location>
</feature>
<accession>A0A1E7MZA7</accession>
<feature type="transmembrane region" description="Helical" evidence="2">
    <location>
        <begin position="460"/>
        <end position="479"/>
    </location>
</feature>
<reference evidence="8" key="3">
    <citation type="submission" date="2016-08" db="EMBL/GenBank/DDBJ databases">
        <title>Sequencing, assembly and comparative genomics of S. aureofaciens ATCC 10762.</title>
        <authorList>
            <person name="Gradnigo J.S."/>
            <person name="Johnson N."/>
            <person name="Somerville G.A."/>
        </authorList>
    </citation>
    <scope>NUCLEOTIDE SEQUENCE [LARGE SCALE GENOMIC DNA]</scope>
    <source>
        <strain evidence="8">ATCC 10762 / DSM 40127 / CCM 3239 / JCM 4008 / LMG 5968 / NBRC 12843 / NCIMB 8234 / A-377</strain>
    </source>
</reference>
<dbReference type="InterPro" id="IPR008475">
    <property type="entry name" value="PLipase_C_C"/>
</dbReference>
<evidence type="ECO:0000313" key="6">
    <source>
        <dbReference type="EMBL" id="GGU79546.1"/>
    </source>
</evidence>
<name>A0A1E7MZA7_KITAU</name>
<dbReference type="Gene3D" id="1.10.150.480">
    <property type="match status" value="1"/>
</dbReference>
<dbReference type="Pfam" id="PF05506">
    <property type="entry name" value="PLipase_C_C"/>
    <property type="match status" value="1"/>
</dbReference>
<evidence type="ECO:0000259" key="5">
    <source>
        <dbReference type="Pfam" id="PF08341"/>
    </source>
</evidence>
<keyword evidence="3" id="KW-0732">Signal</keyword>
<feature type="domain" description="Bacterial phospholipase C C-terminal" evidence="4">
    <location>
        <begin position="333"/>
        <end position="397"/>
    </location>
</feature>
<dbReference type="Pfam" id="PF08341">
    <property type="entry name" value="TED"/>
    <property type="match status" value="1"/>
</dbReference>
<dbReference type="EMBL" id="JPRF03000058">
    <property type="protein sequence ID" value="OEV33766.1"/>
    <property type="molecule type" value="Genomic_DNA"/>
</dbReference>
<evidence type="ECO:0000256" key="2">
    <source>
        <dbReference type="SAM" id="Phobius"/>
    </source>
</evidence>
<feature type="signal peptide" evidence="3">
    <location>
        <begin position="1"/>
        <end position="35"/>
    </location>
</feature>
<evidence type="ECO:0000259" key="4">
    <source>
        <dbReference type="Pfam" id="PF05506"/>
    </source>
</evidence>
<accession>A0A8H9HRG7</accession>
<evidence type="ECO:0000313" key="8">
    <source>
        <dbReference type="Proteomes" id="UP000037395"/>
    </source>
</evidence>
<gene>
    <name evidence="6" type="ORF">GCM10010502_34120</name>
    <name evidence="7" type="ORF">HS99_0037785</name>
</gene>
<evidence type="ECO:0000256" key="1">
    <source>
        <dbReference type="SAM" id="MobiDB-lite"/>
    </source>
</evidence>
<keyword evidence="2" id="KW-0472">Membrane</keyword>
<keyword evidence="2" id="KW-0812">Transmembrane</keyword>